<organism evidence="5 6">
    <name type="scientific">Heterodera schachtii</name>
    <name type="common">Sugarbeet cyst nematode worm</name>
    <name type="synonym">Tylenchus schachtii</name>
    <dbReference type="NCBI Taxonomy" id="97005"/>
    <lineage>
        <taxon>Eukaryota</taxon>
        <taxon>Metazoa</taxon>
        <taxon>Ecdysozoa</taxon>
        <taxon>Nematoda</taxon>
        <taxon>Chromadorea</taxon>
        <taxon>Rhabditida</taxon>
        <taxon>Tylenchina</taxon>
        <taxon>Tylenchomorpha</taxon>
        <taxon>Tylenchoidea</taxon>
        <taxon>Heteroderidae</taxon>
        <taxon>Heteroderinae</taxon>
        <taxon>Heterodera</taxon>
    </lineage>
</organism>
<dbReference type="PANTHER" id="PTHR10272">
    <property type="entry name" value="PLATELET-ACTIVATING FACTOR ACETYLHYDROLASE"/>
    <property type="match status" value="1"/>
</dbReference>
<dbReference type="Pfam" id="PF03403">
    <property type="entry name" value="PAF-AH_p_II"/>
    <property type="match status" value="1"/>
</dbReference>
<dbReference type="Proteomes" id="UP001620645">
    <property type="component" value="Unassembled WGS sequence"/>
</dbReference>
<protein>
    <recommendedName>
        <fullName evidence="1">1-alkyl-2-acetylglycerophosphocholine esterase</fullName>
        <ecNumber evidence="1">3.1.1.47</ecNumber>
    </recommendedName>
</protein>
<dbReference type="EMBL" id="JBICCN010000278">
    <property type="protein sequence ID" value="KAL3081155.1"/>
    <property type="molecule type" value="Genomic_DNA"/>
</dbReference>
<evidence type="ECO:0000256" key="2">
    <source>
        <dbReference type="ARBA" id="ARBA00022801"/>
    </source>
</evidence>
<dbReference type="GO" id="GO:0016042">
    <property type="term" value="P:lipid catabolic process"/>
    <property type="evidence" value="ECO:0007669"/>
    <property type="project" value="UniProtKB-KW"/>
</dbReference>
<accession>A0ABD2ITK9</accession>
<comment type="caution">
    <text evidence="5">The sequence shown here is derived from an EMBL/GenBank/DDBJ whole genome shotgun (WGS) entry which is preliminary data.</text>
</comment>
<dbReference type="Gene3D" id="3.40.50.1820">
    <property type="entry name" value="alpha/beta hydrolase"/>
    <property type="match status" value="1"/>
</dbReference>
<evidence type="ECO:0000313" key="5">
    <source>
        <dbReference type="EMBL" id="KAL3081155.1"/>
    </source>
</evidence>
<evidence type="ECO:0000256" key="1">
    <source>
        <dbReference type="ARBA" id="ARBA00013201"/>
    </source>
</evidence>
<keyword evidence="2" id="KW-0378">Hydrolase</keyword>
<dbReference type="InterPro" id="IPR029058">
    <property type="entry name" value="AB_hydrolase_fold"/>
</dbReference>
<name>A0ABD2ITK9_HETSC</name>
<dbReference type="SUPFAM" id="SSF53474">
    <property type="entry name" value="alpha/beta-Hydrolases"/>
    <property type="match status" value="1"/>
</dbReference>
<proteinExistence type="predicted"/>
<gene>
    <name evidence="5" type="ORF">niasHS_012676</name>
</gene>
<keyword evidence="4" id="KW-0443">Lipid metabolism</keyword>
<keyword evidence="3" id="KW-0442">Lipid degradation</keyword>
<dbReference type="EC" id="3.1.1.47" evidence="1"/>
<dbReference type="PANTHER" id="PTHR10272:SF0">
    <property type="entry name" value="PLATELET-ACTIVATING FACTOR ACETYLHYDROLASE"/>
    <property type="match status" value="1"/>
</dbReference>
<dbReference type="AlphaFoldDB" id="A0ABD2ITK9"/>
<reference evidence="5 6" key="1">
    <citation type="submission" date="2024-10" db="EMBL/GenBank/DDBJ databases">
        <authorList>
            <person name="Kim D."/>
        </authorList>
    </citation>
    <scope>NUCLEOTIDE SEQUENCE [LARGE SCALE GENOMIC DNA]</scope>
    <source>
        <strain evidence="5">Taebaek</strain>
    </source>
</reference>
<evidence type="ECO:0000256" key="4">
    <source>
        <dbReference type="ARBA" id="ARBA00023098"/>
    </source>
</evidence>
<evidence type="ECO:0000313" key="6">
    <source>
        <dbReference type="Proteomes" id="UP001620645"/>
    </source>
</evidence>
<sequence>MPGDQRFPLVIFSHGVTGSRLVYTTVCASLASHGYVIAALEHRNVSGWTLVRLFSPSAGTPQKAELENNQPSS</sequence>
<evidence type="ECO:0000256" key="3">
    <source>
        <dbReference type="ARBA" id="ARBA00022963"/>
    </source>
</evidence>
<dbReference type="GO" id="GO:0003847">
    <property type="term" value="F:1-alkyl-2-acetylglycerophosphocholine esterase activity"/>
    <property type="evidence" value="ECO:0007669"/>
    <property type="project" value="UniProtKB-EC"/>
</dbReference>
<keyword evidence="6" id="KW-1185">Reference proteome</keyword>